<feature type="compositionally biased region" description="Polar residues" evidence="8">
    <location>
        <begin position="585"/>
        <end position="595"/>
    </location>
</feature>
<keyword evidence="1 7" id="KW-0813">Transport</keyword>
<dbReference type="AlphaFoldDB" id="A0AA88A073"/>
<dbReference type="Proteomes" id="UP001187192">
    <property type="component" value="Unassembled WGS sequence"/>
</dbReference>
<dbReference type="InterPro" id="IPR007252">
    <property type="entry name" value="Nup84/Nup107"/>
</dbReference>
<feature type="region of interest" description="Disordered" evidence="8">
    <location>
        <begin position="577"/>
        <end position="601"/>
    </location>
</feature>
<keyword evidence="4 7" id="KW-0811">Translocation</keyword>
<comment type="function">
    <text evidence="7">Functions as a component of the nuclear pore complex (NPC).</text>
</comment>
<accession>A0AA88A073</accession>
<dbReference type="GO" id="GO:0031080">
    <property type="term" value="C:nuclear pore outer ring"/>
    <property type="evidence" value="ECO:0007669"/>
    <property type="project" value="TreeGrafter"/>
</dbReference>
<evidence type="ECO:0000313" key="9">
    <source>
        <dbReference type="EMBL" id="GMN36823.1"/>
    </source>
</evidence>
<evidence type="ECO:0000256" key="7">
    <source>
        <dbReference type="RuleBase" id="RU365072"/>
    </source>
</evidence>
<evidence type="ECO:0000256" key="4">
    <source>
        <dbReference type="ARBA" id="ARBA00023010"/>
    </source>
</evidence>
<dbReference type="GO" id="GO:0031965">
    <property type="term" value="C:nuclear membrane"/>
    <property type="evidence" value="ECO:0007669"/>
    <property type="project" value="UniProtKB-SubCell"/>
</dbReference>
<comment type="subcellular location">
    <subcellularLocation>
        <location evidence="7">Nucleus</location>
        <location evidence="7">Nuclear pore complex</location>
    </subcellularLocation>
    <subcellularLocation>
        <location evidence="7">Nucleus membrane</location>
    </subcellularLocation>
</comment>
<keyword evidence="5 7" id="KW-0906">Nuclear pore complex</keyword>
<keyword evidence="7" id="KW-0472">Membrane</keyword>
<keyword evidence="6 7" id="KW-0539">Nucleus</keyword>
<evidence type="ECO:0000256" key="3">
    <source>
        <dbReference type="ARBA" id="ARBA00022927"/>
    </source>
</evidence>
<organism evidence="9 10">
    <name type="scientific">Ficus carica</name>
    <name type="common">Common fig</name>
    <dbReference type="NCBI Taxonomy" id="3494"/>
    <lineage>
        <taxon>Eukaryota</taxon>
        <taxon>Viridiplantae</taxon>
        <taxon>Streptophyta</taxon>
        <taxon>Embryophyta</taxon>
        <taxon>Tracheophyta</taxon>
        <taxon>Spermatophyta</taxon>
        <taxon>Magnoliopsida</taxon>
        <taxon>eudicotyledons</taxon>
        <taxon>Gunneridae</taxon>
        <taxon>Pentapetalae</taxon>
        <taxon>rosids</taxon>
        <taxon>fabids</taxon>
        <taxon>Rosales</taxon>
        <taxon>Moraceae</taxon>
        <taxon>Ficeae</taxon>
        <taxon>Ficus</taxon>
    </lineage>
</organism>
<comment type="caution">
    <text evidence="9">The sequence shown here is derived from an EMBL/GenBank/DDBJ whole genome shotgun (WGS) entry which is preliminary data.</text>
</comment>
<comment type="subunit">
    <text evidence="7">Part of the nuclear pore complex (NPC).</text>
</comment>
<evidence type="ECO:0000256" key="8">
    <source>
        <dbReference type="SAM" id="MobiDB-lite"/>
    </source>
</evidence>
<reference evidence="9" key="1">
    <citation type="submission" date="2023-07" db="EMBL/GenBank/DDBJ databases">
        <title>draft genome sequence of fig (Ficus carica).</title>
        <authorList>
            <person name="Takahashi T."/>
            <person name="Nishimura K."/>
        </authorList>
    </citation>
    <scope>NUCLEOTIDE SEQUENCE</scope>
</reference>
<dbReference type="Pfam" id="PF04121">
    <property type="entry name" value="Nup84_Nup100"/>
    <property type="match status" value="2"/>
</dbReference>
<dbReference type="GO" id="GO:0006406">
    <property type="term" value="P:mRNA export from nucleus"/>
    <property type="evidence" value="ECO:0007669"/>
    <property type="project" value="TreeGrafter"/>
</dbReference>
<dbReference type="GO" id="GO:0006606">
    <property type="term" value="P:protein import into nucleus"/>
    <property type="evidence" value="ECO:0007669"/>
    <property type="project" value="TreeGrafter"/>
</dbReference>
<dbReference type="GO" id="GO:0000973">
    <property type="term" value="P:post-transcriptional tethering of RNA polymerase II gene DNA at nuclear periphery"/>
    <property type="evidence" value="ECO:0007669"/>
    <property type="project" value="TreeGrafter"/>
</dbReference>
<name>A0AA88A073_FICCA</name>
<evidence type="ECO:0000256" key="2">
    <source>
        <dbReference type="ARBA" id="ARBA00022816"/>
    </source>
</evidence>
<keyword evidence="3" id="KW-0653">Protein transport</keyword>
<evidence type="ECO:0000256" key="5">
    <source>
        <dbReference type="ARBA" id="ARBA00023132"/>
    </source>
</evidence>
<comment type="similarity">
    <text evidence="7">Belongs to the nucleoporin Nup84/Nup107 family.</text>
</comment>
<protein>
    <recommendedName>
        <fullName evidence="7">Nuclear pore complex protein</fullName>
    </recommendedName>
</protein>
<dbReference type="PANTHER" id="PTHR13003:SF2">
    <property type="entry name" value="NUCLEAR PORE COMPLEX PROTEIN NUP107"/>
    <property type="match status" value="1"/>
</dbReference>
<keyword evidence="2" id="KW-0509">mRNA transport</keyword>
<dbReference type="EMBL" id="BTGU01000006">
    <property type="protein sequence ID" value="GMN36823.1"/>
    <property type="molecule type" value="Genomic_DNA"/>
</dbReference>
<dbReference type="Gene3D" id="1.10.3450.20">
    <property type="match status" value="1"/>
</dbReference>
<evidence type="ECO:0000313" key="10">
    <source>
        <dbReference type="Proteomes" id="UP001187192"/>
    </source>
</evidence>
<gene>
    <name evidence="9" type="ORF">TIFTF001_006319</name>
</gene>
<dbReference type="GO" id="GO:0017056">
    <property type="term" value="F:structural constituent of nuclear pore"/>
    <property type="evidence" value="ECO:0007669"/>
    <property type="project" value="UniProtKB-UniRule"/>
</dbReference>
<proteinExistence type="inferred from homology"/>
<evidence type="ECO:0000256" key="6">
    <source>
        <dbReference type="ARBA" id="ARBA00023242"/>
    </source>
</evidence>
<evidence type="ECO:0000256" key="1">
    <source>
        <dbReference type="ARBA" id="ARBA00022448"/>
    </source>
</evidence>
<feature type="region of interest" description="Disordered" evidence="8">
    <location>
        <begin position="22"/>
        <end position="45"/>
    </location>
</feature>
<keyword evidence="10" id="KW-1185">Reference proteome</keyword>
<sequence length="1185" mass="133490">MDVEMDSSPKYFDPEDLTIREQFRRYGKSHPGSSLSPHRENSPSKFGEARLLYDGQNIHSPTNAALILENIKQEVEGIDASYSGGTPLKAHSALKRNLSDDGDGIPEADFGFDSVRSLLKAGKREDETLADGGDTTFTFFASLLDSAIQGLIPIPDLILRFEKSCRNVSESIRYGSNVRHRVVEDKLMRQKAQLLLDEAASWSLLCSWNYKSVLGCCERELWVLYLTFVILLTGTEDIPTELILLPPTSHMEACQFVAEDHSAQLCLRIVQWLEGLASKALDLESKVRGSHVGTHLPTSGIWHHTQRYLKKGASNASTIHHLDFDAPTREHAHQLPDDKKQDESLLEDLWTLLRAGRLEEACNLCRSAGQPWRAATLCPFGGLDQFPSVEALVKNGKDRALQAIELESGIGHQWRLWRWASYCASEVESKESCQTNLYSSRISSCVFNSEINYLLTFGKLDMHFAAKAIPNYIFYLCAGCKYDMCPYADFLVFRKLLNKMVGSLKQLYMQPNAATYSACFQSALTGRLNSLLYVRLLSHDLDTPLACWAMAKSWLEVQVDLEFANVQPGSLDQFRNSGDLIDGSPGSSDHASQRSNRPENWPLQVLNQQPRQLPDLLQKLHSGEMVHESVTRACKDQQRQIEMVLMSGDIPHLLDLIWLWIAPSEDDQSVFRLHGDPQMIRFGAHLVLVLRYLLDDETKDAFKEKITNVGDLILNMYAMFLFSKQHEELVGIYASQLARHRCIDLFVHMMELRLNSSVHVKHKIFLSAMEYLSFSAGDDSKGSFEEIIERVLSRSREIKSSKHDKLSDVAEQHRLQSLQKALVTQWLCFTPPSTISNVKEVGTKLLLRALIHREFALISMWRVPAMPIGAHKLLSFLAEPLKQLSESSDTLESYNVSENLREFQDWSEYYSCDATYRNWLKIELENADVSPLELSLEEKQRAISASKETLDSSLLLLLRKENPWLVFADDHNDEILEPVFLELHATAMLCLPSGECMCPDATICTTSMSALYSSVSEETVTDRQVTVNVSIPSTGNYCIEVVLRCLAVAGDGIGPHDLNDGGILAAIMAAGELPRFQPGVTMDISRLDAWYSTKDGSLAGPAMYIVRGLCRRCCLPELILRSMQVSVSLMESGVTPESHDELIELVGSPETGFFHLFSQQQLQEFLLNEREYSIFQMEPQEEQLS</sequence>
<dbReference type="PANTHER" id="PTHR13003">
    <property type="entry name" value="NUP107-RELATED"/>
    <property type="match status" value="1"/>
</dbReference>